<dbReference type="PROSITE" id="PS51257">
    <property type="entry name" value="PROKAR_LIPOPROTEIN"/>
    <property type="match status" value="1"/>
</dbReference>
<evidence type="ECO:0000256" key="2">
    <source>
        <dbReference type="ARBA" id="ARBA00022723"/>
    </source>
</evidence>
<keyword evidence="8" id="KW-1185">Reference proteome</keyword>
<keyword evidence="6" id="KW-0732">Signal</keyword>
<keyword evidence="2" id="KW-0479">Metal-binding</keyword>
<keyword evidence="1" id="KW-0004">4Fe-4S</keyword>
<evidence type="ECO:0000256" key="5">
    <source>
        <dbReference type="ARBA" id="ARBA00023014"/>
    </source>
</evidence>
<feature type="chain" id="PRO_5032816496" description="FAD-dependent oxidoreductase" evidence="6">
    <location>
        <begin position="24"/>
        <end position="662"/>
    </location>
</feature>
<accession>A0A840U1W0</accession>
<evidence type="ECO:0000313" key="7">
    <source>
        <dbReference type="EMBL" id="MBB5286120.1"/>
    </source>
</evidence>
<evidence type="ECO:0000256" key="6">
    <source>
        <dbReference type="SAM" id="SignalP"/>
    </source>
</evidence>
<feature type="signal peptide" evidence="6">
    <location>
        <begin position="1"/>
        <end position="23"/>
    </location>
</feature>
<keyword evidence="4" id="KW-0408">Iron</keyword>
<dbReference type="PANTHER" id="PTHR43498:SF1">
    <property type="entry name" value="COB--COM HETERODISULFIDE REDUCTASE IRON-SULFUR SUBUNIT A"/>
    <property type="match status" value="1"/>
</dbReference>
<dbReference type="GO" id="GO:0016491">
    <property type="term" value="F:oxidoreductase activity"/>
    <property type="evidence" value="ECO:0007669"/>
    <property type="project" value="UniProtKB-KW"/>
</dbReference>
<dbReference type="Pfam" id="PF12831">
    <property type="entry name" value="FAD_oxidored"/>
    <property type="match status" value="1"/>
</dbReference>
<dbReference type="EMBL" id="JACHGF010000008">
    <property type="protein sequence ID" value="MBB5286120.1"/>
    <property type="molecule type" value="Genomic_DNA"/>
</dbReference>
<comment type="caution">
    <text evidence="7">The sequence shown here is derived from an EMBL/GenBank/DDBJ whole genome shotgun (WGS) entry which is preliminary data.</text>
</comment>
<evidence type="ECO:0008006" key="9">
    <source>
        <dbReference type="Google" id="ProtNLM"/>
    </source>
</evidence>
<dbReference type="RefSeq" id="WP_184176934.1">
    <property type="nucleotide sequence ID" value="NZ_JACHGF010000008.1"/>
</dbReference>
<dbReference type="InterPro" id="IPR039650">
    <property type="entry name" value="HdrA-like"/>
</dbReference>
<keyword evidence="3" id="KW-0560">Oxidoreductase</keyword>
<dbReference type="GO" id="GO:0046872">
    <property type="term" value="F:metal ion binding"/>
    <property type="evidence" value="ECO:0007669"/>
    <property type="project" value="UniProtKB-KW"/>
</dbReference>
<gene>
    <name evidence="7" type="ORF">HNQ92_004280</name>
</gene>
<evidence type="ECO:0000256" key="3">
    <source>
        <dbReference type="ARBA" id="ARBA00023002"/>
    </source>
</evidence>
<organism evidence="7 8">
    <name type="scientific">Rhabdobacter roseus</name>
    <dbReference type="NCBI Taxonomy" id="1655419"/>
    <lineage>
        <taxon>Bacteria</taxon>
        <taxon>Pseudomonadati</taxon>
        <taxon>Bacteroidota</taxon>
        <taxon>Cytophagia</taxon>
        <taxon>Cytophagales</taxon>
        <taxon>Cytophagaceae</taxon>
        <taxon>Rhabdobacter</taxon>
    </lineage>
</organism>
<evidence type="ECO:0000256" key="4">
    <source>
        <dbReference type="ARBA" id="ARBA00023004"/>
    </source>
</evidence>
<evidence type="ECO:0000313" key="8">
    <source>
        <dbReference type="Proteomes" id="UP000557307"/>
    </source>
</evidence>
<proteinExistence type="predicted"/>
<dbReference type="SUPFAM" id="SSF51905">
    <property type="entry name" value="FAD/NAD(P)-binding domain"/>
    <property type="match status" value="1"/>
</dbReference>
<dbReference type="PANTHER" id="PTHR43498">
    <property type="entry name" value="FERREDOXIN:COB-COM HETERODISULFIDE REDUCTASE SUBUNIT A"/>
    <property type="match status" value="1"/>
</dbReference>
<dbReference type="InterPro" id="IPR036188">
    <property type="entry name" value="FAD/NAD-bd_sf"/>
</dbReference>
<reference evidence="7 8" key="1">
    <citation type="submission" date="2020-08" db="EMBL/GenBank/DDBJ databases">
        <title>Genomic Encyclopedia of Type Strains, Phase IV (KMG-IV): sequencing the most valuable type-strain genomes for metagenomic binning, comparative biology and taxonomic classification.</title>
        <authorList>
            <person name="Goeker M."/>
        </authorList>
    </citation>
    <scope>NUCLEOTIDE SEQUENCE [LARGE SCALE GENOMIC DNA]</scope>
    <source>
        <strain evidence="7 8">DSM 105074</strain>
    </source>
</reference>
<sequence length="662" mass="74801">MNRRYFIKLGAFGTMLSTATFGACTRKDKTTPDTDIVVVGGSPAGIMAAIAAARLGATVTLVEYHNHIGGLSSSGLGKSDIENKDAIAGLFKEFTQRIYQYYRDTYGEHSENATKCKQGYYYEPSVAEQVFNQMVAQEKNISLLLNHQIEQVVTQADQVQEVVFTNRAEGTSYALKARVFVDATYEGDLYALAGAAYRLGRESREEFGELHAGKIFFDYNENKFLEGSTGAGDQKIPAYTYRLCLTDDPTNSYVMQEPPPGYDRTNYLKYFDDLKEGRLGGPKVFKEGHGYYQAHFDTMVRVFSFAEIPNRKYDVNTNPRPLGFPFPEENATYLEASWQEREKVFRRHRELAMGLLYFIQNDPEVPQAHRTMAQQYHWPLDEFTDNNHFPWQLYVREARRLKGEYTLTENDVTLRDGAARTTIFKDTIIAGEFPIDSFPASKEPSPDKKVLEGYIGMLPIAPYQIPYRVLVPEKINGLIVPVAASTTHVAYSTLRMEPLWMGIGQAAGTAAYLSVKNNLPIRKVPIPALQKLLLKNNQILTYFEDLDIKDKAAQAAQFWGTKGFFDSYKANLHQPISGRELTRWLTLFNDTRGLEESTFAFDKQETVSLADFIRLLDLLSQSADAPPRSGAAAWQYAKRDSQLPVQRGEVCQALYLRLGKNT</sequence>
<name>A0A840U1W0_9BACT</name>
<dbReference type="Proteomes" id="UP000557307">
    <property type="component" value="Unassembled WGS sequence"/>
</dbReference>
<protein>
    <recommendedName>
        <fullName evidence="9">FAD-dependent oxidoreductase</fullName>
    </recommendedName>
</protein>
<dbReference type="GO" id="GO:0051539">
    <property type="term" value="F:4 iron, 4 sulfur cluster binding"/>
    <property type="evidence" value="ECO:0007669"/>
    <property type="project" value="UniProtKB-KW"/>
</dbReference>
<evidence type="ECO:0000256" key="1">
    <source>
        <dbReference type="ARBA" id="ARBA00022485"/>
    </source>
</evidence>
<keyword evidence="5" id="KW-0411">Iron-sulfur</keyword>
<dbReference type="Gene3D" id="3.50.50.60">
    <property type="entry name" value="FAD/NAD(P)-binding domain"/>
    <property type="match status" value="1"/>
</dbReference>
<dbReference type="AlphaFoldDB" id="A0A840U1W0"/>